<organism evidence="5 6">
    <name type="scientific">Agromyces mariniharenae</name>
    <dbReference type="NCBI Taxonomy" id="2604423"/>
    <lineage>
        <taxon>Bacteria</taxon>
        <taxon>Bacillati</taxon>
        <taxon>Actinomycetota</taxon>
        <taxon>Actinomycetes</taxon>
        <taxon>Micrococcales</taxon>
        <taxon>Microbacteriaceae</taxon>
        <taxon>Agromyces</taxon>
    </lineage>
</organism>
<dbReference type="PROSITE" id="PS01117">
    <property type="entry name" value="HTH_MARR_1"/>
    <property type="match status" value="1"/>
</dbReference>
<gene>
    <name evidence="5" type="ORF">FYC51_07005</name>
</gene>
<dbReference type="InterPro" id="IPR039422">
    <property type="entry name" value="MarR/SlyA-like"/>
</dbReference>
<reference evidence="5 6" key="1">
    <citation type="submission" date="2019-08" db="EMBL/GenBank/DDBJ databases">
        <authorList>
            <person name="Hu J."/>
        </authorList>
    </citation>
    <scope>NUCLEOTIDE SEQUENCE [LARGE SCALE GENOMIC DNA]</scope>
    <source>
        <strain evidence="5 6">NEAU-184</strain>
    </source>
</reference>
<dbReference type="InterPro" id="IPR023187">
    <property type="entry name" value="Tscrpt_reg_MarR-type_CS"/>
</dbReference>
<dbReference type="InterPro" id="IPR036388">
    <property type="entry name" value="WH-like_DNA-bd_sf"/>
</dbReference>
<keyword evidence="1" id="KW-0805">Transcription regulation</keyword>
<evidence type="ECO:0000313" key="5">
    <source>
        <dbReference type="EMBL" id="TYL53419.1"/>
    </source>
</evidence>
<dbReference type="GO" id="GO:0003700">
    <property type="term" value="F:DNA-binding transcription factor activity"/>
    <property type="evidence" value="ECO:0007669"/>
    <property type="project" value="InterPro"/>
</dbReference>
<comment type="caution">
    <text evidence="5">The sequence shown here is derived from an EMBL/GenBank/DDBJ whole genome shotgun (WGS) entry which is preliminary data.</text>
</comment>
<dbReference type="PANTHER" id="PTHR33164">
    <property type="entry name" value="TRANSCRIPTIONAL REGULATOR, MARR FAMILY"/>
    <property type="match status" value="1"/>
</dbReference>
<dbReference type="EMBL" id="VSSB01000001">
    <property type="protein sequence ID" value="TYL53419.1"/>
    <property type="molecule type" value="Genomic_DNA"/>
</dbReference>
<dbReference type="InterPro" id="IPR000835">
    <property type="entry name" value="HTH_MarR-typ"/>
</dbReference>
<dbReference type="Pfam" id="PF12802">
    <property type="entry name" value="MarR_2"/>
    <property type="match status" value="1"/>
</dbReference>
<dbReference type="AlphaFoldDB" id="A0A5S4V5U7"/>
<evidence type="ECO:0000256" key="1">
    <source>
        <dbReference type="ARBA" id="ARBA00023015"/>
    </source>
</evidence>
<keyword evidence="2" id="KW-0238">DNA-binding</keyword>
<keyword evidence="6" id="KW-1185">Reference proteome</keyword>
<name>A0A5S4V5U7_9MICO</name>
<proteinExistence type="predicted"/>
<dbReference type="GO" id="GO:0006950">
    <property type="term" value="P:response to stress"/>
    <property type="evidence" value="ECO:0007669"/>
    <property type="project" value="TreeGrafter"/>
</dbReference>
<evidence type="ECO:0000313" key="6">
    <source>
        <dbReference type="Proteomes" id="UP000325243"/>
    </source>
</evidence>
<keyword evidence="3" id="KW-0804">Transcription</keyword>
<dbReference type="CDD" id="cd00090">
    <property type="entry name" value="HTH_ARSR"/>
    <property type="match status" value="1"/>
</dbReference>
<dbReference type="RefSeq" id="WP_148732888.1">
    <property type="nucleotide sequence ID" value="NZ_VSSB01000001.1"/>
</dbReference>
<dbReference type="InterPro" id="IPR011991">
    <property type="entry name" value="ArsR-like_HTH"/>
</dbReference>
<dbReference type="SMART" id="SM00347">
    <property type="entry name" value="HTH_MARR"/>
    <property type="match status" value="1"/>
</dbReference>
<dbReference type="InterPro" id="IPR036390">
    <property type="entry name" value="WH_DNA-bd_sf"/>
</dbReference>
<feature type="domain" description="HTH marR-type" evidence="4">
    <location>
        <begin position="11"/>
        <end position="149"/>
    </location>
</feature>
<evidence type="ECO:0000256" key="3">
    <source>
        <dbReference type="ARBA" id="ARBA00023163"/>
    </source>
</evidence>
<dbReference type="GO" id="GO:0003677">
    <property type="term" value="F:DNA binding"/>
    <property type="evidence" value="ECO:0007669"/>
    <property type="project" value="UniProtKB-KW"/>
</dbReference>
<accession>A0A5S4V5U7</accession>
<evidence type="ECO:0000256" key="2">
    <source>
        <dbReference type="ARBA" id="ARBA00023125"/>
    </source>
</evidence>
<dbReference type="SUPFAM" id="SSF46785">
    <property type="entry name" value="Winged helix' DNA-binding domain"/>
    <property type="match status" value="1"/>
</dbReference>
<evidence type="ECO:0000259" key="4">
    <source>
        <dbReference type="PROSITE" id="PS50995"/>
    </source>
</evidence>
<dbReference type="PANTHER" id="PTHR33164:SF43">
    <property type="entry name" value="HTH-TYPE TRANSCRIPTIONAL REPRESSOR YETL"/>
    <property type="match status" value="1"/>
</dbReference>
<sequence length="165" mass="17272">MVDDVVEQLGHLALGTRLKRIGERLQGETTRFIAADGLAVPASAFPLLAALDRPGGLTVGELADAVGVSQPAVTRSVTRLAHDGLVTVASEASDRRRRSVRLTEAGDDVVSRARAAVWPHVEAAVAEACGGLEGLLLAQLAELEARLDAEPIDRRAARLAGEAAR</sequence>
<dbReference type="PROSITE" id="PS50995">
    <property type="entry name" value="HTH_MARR_2"/>
    <property type="match status" value="1"/>
</dbReference>
<protein>
    <submittedName>
        <fullName evidence="5">MarR family transcriptional regulator</fullName>
    </submittedName>
</protein>
<dbReference type="Proteomes" id="UP000325243">
    <property type="component" value="Unassembled WGS sequence"/>
</dbReference>
<dbReference type="Gene3D" id="1.10.10.10">
    <property type="entry name" value="Winged helix-like DNA-binding domain superfamily/Winged helix DNA-binding domain"/>
    <property type="match status" value="1"/>
</dbReference>
<dbReference type="PRINTS" id="PR00598">
    <property type="entry name" value="HTHMARR"/>
</dbReference>